<dbReference type="EMBL" id="AP027272">
    <property type="protein sequence ID" value="BDX08490.1"/>
    <property type="molecule type" value="Genomic_DNA"/>
</dbReference>
<reference evidence="1" key="1">
    <citation type="submission" date="2023-01" db="EMBL/GenBank/DDBJ databases">
        <title>Complete genome sequence of Planctobacterium marinum strain Dej080120_11.</title>
        <authorList>
            <person name="Ueki S."/>
            <person name="Maruyama F."/>
        </authorList>
    </citation>
    <scope>NUCLEOTIDE SEQUENCE</scope>
    <source>
        <strain evidence="1">Dej080120_11</strain>
    </source>
</reference>
<proteinExistence type="predicted"/>
<name>A0AA48I9M2_9ALTE</name>
<accession>A0AA48I9M2</accession>
<dbReference type="RefSeq" id="WP_338294558.1">
    <property type="nucleotide sequence ID" value="NZ_AP027272.1"/>
</dbReference>
<gene>
    <name evidence="1" type="ORF">MACH26_40110</name>
</gene>
<sequence>MSKNLQQAGVRLLNALSRHSDIIMQAYLTGGVDESQVSPKVLDQLKTLNILWRPEPDADLRLKSAVRNLLEAGLNDERNRHINANIGSAIAALTTLSQHYKEALHNQRFEQAQAHLNNLTEQVYVLTDMLSNGVRVLFGRINNEFGYVDSLDAKIRENELAQSQVSDLLNQLEMIRFDELVQVAGSDRDLRHLLVVVLQNSFARCTQELAIVQAKLLELLGRFREYRGRTRLLKGFLLHSEQQPDFVPSDYTKMSAVPALFNVAQSMIQSAAVDVLNSEHELDLQSIVSSIRDFRHLKKAQPERSARNIKIEEQQEVALDEDKLSKAVDAYFCEVIESGAYITALDYHHQQQLEFEPEAWLYQVIGGYEGLPEEEQRYFAMDALGEPHPIYNGNYLISDVVLGLR</sequence>
<evidence type="ECO:0008006" key="3">
    <source>
        <dbReference type="Google" id="ProtNLM"/>
    </source>
</evidence>
<protein>
    <recommendedName>
        <fullName evidence="3">Phosphoenolpyruvate carboxylase</fullName>
    </recommendedName>
</protein>
<evidence type="ECO:0000313" key="1">
    <source>
        <dbReference type="EMBL" id="BDX08490.1"/>
    </source>
</evidence>
<dbReference type="KEGG" id="pmaw:MACH26_40110"/>
<dbReference type="AlphaFoldDB" id="A0AA48I9M2"/>
<keyword evidence="2" id="KW-1185">Reference proteome</keyword>
<organism evidence="1 2">
    <name type="scientific">Planctobacterium marinum</name>
    <dbReference type="NCBI Taxonomy" id="1631968"/>
    <lineage>
        <taxon>Bacteria</taxon>
        <taxon>Pseudomonadati</taxon>
        <taxon>Pseudomonadota</taxon>
        <taxon>Gammaproteobacteria</taxon>
        <taxon>Alteromonadales</taxon>
        <taxon>Alteromonadaceae</taxon>
        <taxon>Planctobacterium</taxon>
    </lineage>
</organism>
<dbReference type="Proteomes" id="UP001333710">
    <property type="component" value="Chromosome"/>
</dbReference>
<evidence type="ECO:0000313" key="2">
    <source>
        <dbReference type="Proteomes" id="UP001333710"/>
    </source>
</evidence>